<dbReference type="AlphaFoldDB" id="A0AA39MJR1"/>
<sequence>MDDPSHPERQLSQSRPQTPTEQHPSTSPIPGAYSSDPVTHPYHTSSTSLQSEASQEAKKKGLWGKVKEALSTSGMRKGGGSKASSRMTGVGKKELTPIPEVSGSPQKPTLTGQELMTLETAMESLSLGPPSQIPPEQIMASPLDTEWLKLARERNEQYQLPGILGW</sequence>
<dbReference type="Proteomes" id="UP001175211">
    <property type="component" value="Unassembled WGS sequence"/>
</dbReference>
<feature type="compositionally biased region" description="Polar residues" evidence="1">
    <location>
        <begin position="10"/>
        <end position="28"/>
    </location>
</feature>
<evidence type="ECO:0000313" key="3">
    <source>
        <dbReference type="Proteomes" id="UP001175211"/>
    </source>
</evidence>
<feature type="region of interest" description="Disordered" evidence="1">
    <location>
        <begin position="1"/>
        <end position="110"/>
    </location>
</feature>
<gene>
    <name evidence="2" type="ORF">EV420DRAFT_1487108</name>
</gene>
<dbReference type="GeneID" id="85354034"/>
<organism evidence="2 3">
    <name type="scientific">Armillaria tabescens</name>
    <name type="common">Ringless honey mushroom</name>
    <name type="synonym">Agaricus tabescens</name>
    <dbReference type="NCBI Taxonomy" id="1929756"/>
    <lineage>
        <taxon>Eukaryota</taxon>
        <taxon>Fungi</taxon>
        <taxon>Dikarya</taxon>
        <taxon>Basidiomycota</taxon>
        <taxon>Agaricomycotina</taxon>
        <taxon>Agaricomycetes</taxon>
        <taxon>Agaricomycetidae</taxon>
        <taxon>Agaricales</taxon>
        <taxon>Marasmiineae</taxon>
        <taxon>Physalacriaceae</taxon>
        <taxon>Desarmillaria</taxon>
    </lineage>
</organism>
<comment type="caution">
    <text evidence="2">The sequence shown here is derived from an EMBL/GenBank/DDBJ whole genome shotgun (WGS) entry which is preliminary data.</text>
</comment>
<dbReference type="EMBL" id="JAUEPS010000111">
    <property type="protein sequence ID" value="KAK0437431.1"/>
    <property type="molecule type" value="Genomic_DNA"/>
</dbReference>
<evidence type="ECO:0000313" key="2">
    <source>
        <dbReference type="EMBL" id="KAK0437431.1"/>
    </source>
</evidence>
<evidence type="ECO:0000256" key="1">
    <source>
        <dbReference type="SAM" id="MobiDB-lite"/>
    </source>
</evidence>
<keyword evidence="3" id="KW-1185">Reference proteome</keyword>
<dbReference type="RefSeq" id="XP_060322588.1">
    <property type="nucleotide sequence ID" value="XM_060470486.1"/>
</dbReference>
<proteinExistence type="predicted"/>
<name>A0AA39MJR1_ARMTA</name>
<accession>A0AA39MJR1</accession>
<feature type="compositionally biased region" description="Polar residues" evidence="1">
    <location>
        <begin position="42"/>
        <end position="54"/>
    </location>
</feature>
<reference evidence="2" key="1">
    <citation type="submission" date="2023-06" db="EMBL/GenBank/DDBJ databases">
        <authorList>
            <consortium name="Lawrence Berkeley National Laboratory"/>
            <person name="Ahrendt S."/>
            <person name="Sahu N."/>
            <person name="Indic B."/>
            <person name="Wong-Bajracharya J."/>
            <person name="Merenyi Z."/>
            <person name="Ke H.-M."/>
            <person name="Monk M."/>
            <person name="Kocsube S."/>
            <person name="Drula E."/>
            <person name="Lipzen A."/>
            <person name="Balint B."/>
            <person name="Henrissat B."/>
            <person name="Andreopoulos B."/>
            <person name="Martin F.M."/>
            <person name="Harder C.B."/>
            <person name="Rigling D."/>
            <person name="Ford K.L."/>
            <person name="Foster G.D."/>
            <person name="Pangilinan J."/>
            <person name="Papanicolaou A."/>
            <person name="Barry K."/>
            <person name="LaButti K."/>
            <person name="Viragh M."/>
            <person name="Koriabine M."/>
            <person name="Yan M."/>
            <person name="Riley R."/>
            <person name="Champramary S."/>
            <person name="Plett K.L."/>
            <person name="Tsai I.J."/>
            <person name="Slot J."/>
            <person name="Sipos G."/>
            <person name="Plett J."/>
            <person name="Nagy L.G."/>
            <person name="Grigoriev I.V."/>
        </authorList>
    </citation>
    <scope>NUCLEOTIDE SEQUENCE</scope>
    <source>
        <strain evidence="2">CCBAS 213</strain>
    </source>
</reference>
<protein>
    <submittedName>
        <fullName evidence="2">Uncharacterized protein</fullName>
    </submittedName>
</protein>